<dbReference type="Gene3D" id="3.10.129.10">
    <property type="entry name" value="Hotdog Thioesterase"/>
    <property type="match status" value="1"/>
</dbReference>
<organism evidence="2 3">
    <name type="scientific">Candidatus Marinarcus aquaticus</name>
    <dbReference type="NCBI Taxonomy" id="2044504"/>
    <lineage>
        <taxon>Bacteria</taxon>
        <taxon>Pseudomonadati</taxon>
        <taxon>Campylobacterota</taxon>
        <taxon>Epsilonproteobacteria</taxon>
        <taxon>Campylobacterales</taxon>
        <taxon>Arcobacteraceae</taxon>
        <taxon>Candidatus Marinarcus</taxon>
    </lineage>
</organism>
<reference evidence="2 3" key="1">
    <citation type="submission" date="2017-10" db="EMBL/GenBank/DDBJ databases">
        <title>Genomics of the genus Arcobacter.</title>
        <authorList>
            <person name="Perez-Cataluna A."/>
            <person name="Figueras M.J."/>
        </authorList>
    </citation>
    <scope>NUCLEOTIDE SEQUENCE [LARGE SCALE GENOMIC DNA]</scope>
    <source>
        <strain evidence="2 3">CECT 8987</strain>
    </source>
</reference>
<comment type="caution">
    <text evidence="2">The sequence shown here is derived from an EMBL/GenBank/DDBJ whole genome shotgun (WGS) entry which is preliminary data.</text>
</comment>
<dbReference type="InterPro" id="IPR029069">
    <property type="entry name" value="HotDog_dom_sf"/>
</dbReference>
<dbReference type="Pfam" id="PF22818">
    <property type="entry name" value="ApeI-like"/>
    <property type="match status" value="1"/>
</dbReference>
<dbReference type="Proteomes" id="UP000290657">
    <property type="component" value="Unassembled WGS sequence"/>
</dbReference>
<gene>
    <name evidence="2" type="ORF">CRV04_05000</name>
</gene>
<feature type="domain" description="ApeI dehydratase-like" evidence="1">
    <location>
        <begin position="12"/>
        <end position="99"/>
    </location>
</feature>
<dbReference type="InterPro" id="IPR054545">
    <property type="entry name" value="ApeI-like"/>
</dbReference>
<name>A0A4Q0XS37_9BACT</name>
<dbReference type="OrthoDB" id="9772788at2"/>
<evidence type="ECO:0000313" key="2">
    <source>
        <dbReference type="EMBL" id="RXJ57867.1"/>
    </source>
</evidence>
<accession>A0A4Q0XS37</accession>
<proteinExistence type="predicted"/>
<evidence type="ECO:0000313" key="3">
    <source>
        <dbReference type="Proteomes" id="UP000290657"/>
    </source>
</evidence>
<dbReference type="AlphaFoldDB" id="A0A4Q0XS37"/>
<keyword evidence="3" id="KW-1185">Reference proteome</keyword>
<sequence>MDNLYLTLDKRVSEDLMEFDIQFADEKHPIFQAHFPSNSLLPGFLHIDVAAELLGTTILEIPKAKFIQPILPQDTIQFIIKKKESSYLVTTKKDNKKCSEFTFVTE</sequence>
<dbReference type="SUPFAM" id="SSF54637">
    <property type="entry name" value="Thioesterase/thiol ester dehydrase-isomerase"/>
    <property type="match status" value="1"/>
</dbReference>
<protein>
    <submittedName>
        <fullName evidence="2">3-hydroxyacyl-ACP dehydratase</fullName>
    </submittedName>
</protein>
<dbReference type="RefSeq" id="WP_128995730.1">
    <property type="nucleotide sequence ID" value="NZ_PDKN01000003.1"/>
</dbReference>
<evidence type="ECO:0000259" key="1">
    <source>
        <dbReference type="Pfam" id="PF22818"/>
    </source>
</evidence>
<dbReference type="EMBL" id="PDKN01000003">
    <property type="protein sequence ID" value="RXJ57867.1"/>
    <property type="molecule type" value="Genomic_DNA"/>
</dbReference>